<protein>
    <submittedName>
        <fullName evidence="1">Uncharacterized protein</fullName>
    </submittedName>
</protein>
<dbReference type="Proteomes" id="UP000224915">
    <property type="component" value="Unassembled WGS sequence"/>
</dbReference>
<dbReference type="AlphaFoldDB" id="A0A2A9D0V7"/>
<reference evidence="1 2" key="1">
    <citation type="submission" date="2017-10" db="EMBL/GenBank/DDBJ databases">
        <title>Sequencing the genomes of 1000 actinobacteria strains.</title>
        <authorList>
            <person name="Klenk H.-P."/>
        </authorList>
    </citation>
    <scope>NUCLEOTIDE SEQUENCE [LARGE SCALE GENOMIC DNA]</scope>
    <source>
        <strain evidence="1 2">DSM 21801</strain>
    </source>
</reference>
<keyword evidence="2" id="KW-1185">Reference proteome</keyword>
<organism evidence="1 2">
    <name type="scientific">Serinibacter salmoneus</name>
    <dbReference type="NCBI Taxonomy" id="556530"/>
    <lineage>
        <taxon>Bacteria</taxon>
        <taxon>Bacillati</taxon>
        <taxon>Actinomycetota</taxon>
        <taxon>Actinomycetes</taxon>
        <taxon>Micrococcales</taxon>
        <taxon>Beutenbergiaceae</taxon>
        <taxon>Serinibacter</taxon>
    </lineage>
</organism>
<dbReference type="EMBL" id="PDJD01000001">
    <property type="protein sequence ID" value="PFG19895.1"/>
    <property type="molecule type" value="Genomic_DNA"/>
</dbReference>
<comment type="caution">
    <text evidence="1">The sequence shown here is derived from an EMBL/GenBank/DDBJ whole genome shotgun (WGS) entry which is preliminary data.</text>
</comment>
<accession>A0A2A9D0V7</accession>
<sequence>MTQAMSCIVQIEQRLEAFRRAGFDADNLRSGIAQWQRAITTPQPHPQPKGVKALSDDSRMLLQTLALVFDQQGALVRLDPAAEGRVLAAISEVERAIEELELSEAVRLHLLSLLARIRESLVRGDAAEYTAATSEFVGMTVIREATDDEERASAWRRVRAAATPIWAGAAGNMLANGAMLALEQAAANL</sequence>
<evidence type="ECO:0000313" key="2">
    <source>
        <dbReference type="Proteomes" id="UP000224915"/>
    </source>
</evidence>
<gene>
    <name evidence="1" type="ORF">ATL40_1472</name>
</gene>
<evidence type="ECO:0000313" key="1">
    <source>
        <dbReference type="EMBL" id="PFG19895.1"/>
    </source>
</evidence>
<proteinExistence type="predicted"/>
<name>A0A2A9D0V7_9MICO</name>